<evidence type="ECO:0000313" key="2">
    <source>
        <dbReference type="Proteomes" id="UP001595937"/>
    </source>
</evidence>
<dbReference type="GeneID" id="303295824"/>
<sequence>MPHRRVPALRALAPARIHVNTKQKYLGLLDEDKVETRHPLETLDEIYQHADEIRAAVQRYL</sequence>
<dbReference type="Proteomes" id="UP001595937">
    <property type="component" value="Unassembled WGS sequence"/>
</dbReference>
<protein>
    <submittedName>
        <fullName evidence="1">Uncharacterized protein</fullName>
    </submittedName>
</protein>
<name>A0ABW0FG78_9MICO</name>
<accession>A0ABW0FG78</accession>
<proteinExistence type="predicted"/>
<dbReference type="RefSeq" id="WP_377802383.1">
    <property type="nucleotide sequence ID" value="NZ_BAAAIR010000006.1"/>
</dbReference>
<keyword evidence="2" id="KW-1185">Reference proteome</keyword>
<gene>
    <name evidence="1" type="ORF">ACFPK8_09010</name>
</gene>
<dbReference type="EMBL" id="JBHSLN010000022">
    <property type="protein sequence ID" value="MFC5297646.1"/>
    <property type="molecule type" value="Genomic_DNA"/>
</dbReference>
<reference evidence="2" key="1">
    <citation type="journal article" date="2019" name="Int. J. Syst. Evol. Microbiol.">
        <title>The Global Catalogue of Microorganisms (GCM) 10K type strain sequencing project: providing services to taxonomists for standard genome sequencing and annotation.</title>
        <authorList>
            <consortium name="The Broad Institute Genomics Platform"/>
            <consortium name="The Broad Institute Genome Sequencing Center for Infectious Disease"/>
            <person name="Wu L."/>
            <person name="Ma J."/>
        </authorList>
    </citation>
    <scope>NUCLEOTIDE SEQUENCE [LARGE SCALE GENOMIC DNA]</scope>
    <source>
        <strain evidence="2">CGMCC 1.16455</strain>
    </source>
</reference>
<evidence type="ECO:0000313" key="1">
    <source>
        <dbReference type="EMBL" id="MFC5297646.1"/>
    </source>
</evidence>
<organism evidence="1 2">
    <name type="scientific">Brachybacterium tyrofermentans</name>
    <dbReference type="NCBI Taxonomy" id="47848"/>
    <lineage>
        <taxon>Bacteria</taxon>
        <taxon>Bacillati</taxon>
        <taxon>Actinomycetota</taxon>
        <taxon>Actinomycetes</taxon>
        <taxon>Micrococcales</taxon>
        <taxon>Dermabacteraceae</taxon>
        <taxon>Brachybacterium</taxon>
    </lineage>
</organism>
<comment type="caution">
    <text evidence="1">The sequence shown here is derived from an EMBL/GenBank/DDBJ whole genome shotgun (WGS) entry which is preliminary data.</text>
</comment>